<dbReference type="Pfam" id="PF13359">
    <property type="entry name" value="DDE_Tnp_4"/>
    <property type="match status" value="1"/>
</dbReference>
<feature type="domain" description="DDE Tnp4" evidence="3">
    <location>
        <begin position="35"/>
        <end position="133"/>
    </location>
</feature>
<dbReference type="VEuPathDB" id="FungiDB:MUCCIDRAFT_107784"/>
<dbReference type="STRING" id="747725.A0A168P555"/>
<dbReference type="OrthoDB" id="2445244at2759"/>
<comment type="cofactor">
    <cofactor evidence="1">
        <name>a divalent metal cation</name>
        <dbReference type="ChEBI" id="CHEBI:60240"/>
    </cofactor>
</comment>
<dbReference type="EMBL" id="AMYB01000002">
    <property type="protein sequence ID" value="OAD07183.1"/>
    <property type="molecule type" value="Genomic_DNA"/>
</dbReference>
<dbReference type="Proteomes" id="UP000077051">
    <property type="component" value="Unassembled WGS sequence"/>
</dbReference>
<dbReference type="GO" id="GO:0046872">
    <property type="term" value="F:metal ion binding"/>
    <property type="evidence" value="ECO:0007669"/>
    <property type="project" value="UniProtKB-KW"/>
</dbReference>
<evidence type="ECO:0000313" key="4">
    <source>
        <dbReference type="EMBL" id="OAD07183.1"/>
    </source>
</evidence>
<reference evidence="4 5" key="1">
    <citation type="submission" date="2015-06" db="EMBL/GenBank/DDBJ databases">
        <title>Expansion of signal transduction pathways in fungi by whole-genome duplication.</title>
        <authorList>
            <consortium name="DOE Joint Genome Institute"/>
            <person name="Corrochano L.M."/>
            <person name="Kuo A."/>
            <person name="Marcet-Houben M."/>
            <person name="Polaino S."/>
            <person name="Salamov A."/>
            <person name="Villalobos J.M."/>
            <person name="Alvarez M.I."/>
            <person name="Avalos J."/>
            <person name="Benito E.P."/>
            <person name="Benoit I."/>
            <person name="Burger G."/>
            <person name="Camino L.P."/>
            <person name="Canovas D."/>
            <person name="Cerda-Olmedo E."/>
            <person name="Cheng J.-F."/>
            <person name="Dominguez A."/>
            <person name="Elias M."/>
            <person name="Eslava A.P."/>
            <person name="Glaser F."/>
            <person name="Grimwood J."/>
            <person name="Gutierrez G."/>
            <person name="Heitman J."/>
            <person name="Henrissat B."/>
            <person name="Iturriaga E.A."/>
            <person name="Lang B.F."/>
            <person name="Lavin J.L."/>
            <person name="Lee S."/>
            <person name="Li W."/>
            <person name="Lindquist E."/>
            <person name="Lopez-Garcia S."/>
            <person name="Luque E.M."/>
            <person name="Marcos A.T."/>
            <person name="Martin J."/>
            <person name="Mccluskey K."/>
            <person name="Medina H.R."/>
            <person name="Miralles-Duran A."/>
            <person name="Miyazaki A."/>
            <person name="Munoz-Torres E."/>
            <person name="Oguiza J.A."/>
            <person name="Ohm R."/>
            <person name="Olmedo M."/>
            <person name="Orejas M."/>
            <person name="Ortiz-Castellanos L."/>
            <person name="Pisabarro A.G."/>
            <person name="Rodriguez-Romero J."/>
            <person name="Ruiz-Herrera J."/>
            <person name="Ruiz-Vazquez R."/>
            <person name="Sanz C."/>
            <person name="Schackwitz W."/>
            <person name="Schmutz J."/>
            <person name="Shahriari M."/>
            <person name="Shelest E."/>
            <person name="Silva-Franco F."/>
            <person name="Soanes D."/>
            <person name="Syed K."/>
            <person name="Tagua V.G."/>
            <person name="Talbot N.J."/>
            <person name="Thon M."/>
            <person name="De Vries R.P."/>
            <person name="Wiebenga A."/>
            <person name="Yadav J.S."/>
            <person name="Braun E.L."/>
            <person name="Baker S."/>
            <person name="Garre V."/>
            <person name="Horwitz B."/>
            <person name="Torres-Martinez S."/>
            <person name="Idnurm A."/>
            <person name="Herrera-Estrella A."/>
            <person name="Gabaldon T."/>
            <person name="Grigoriev I.V."/>
        </authorList>
    </citation>
    <scope>NUCLEOTIDE SEQUENCE [LARGE SCALE GENOMIC DNA]</scope>
    <source>
        <strain evidence="4 5">CBS 277.49</strain>
    </source>
</reference>
<evidence type="ECO:0000256" key="2">
    <source>
        <dbReference type="ARBA" id="ARBA00022723"/>
    </source>
</evidence>
<protein>
    <recommendedName>
        <fullName evidence="3">DDE Tnp4 domain-containing protein</fullName>
    </recommendedName>
</protein>
<evidence type="ECO:0000259" key="3">
    <source>
        <dbReference type="Pfam" id="PF13359"/>
    </source>
</evidence>
<evidence type="ECO:0000256" key="1">
    <source>
        <dbReference type="ARBA" id="ARBA00001968"/>
    </source>
</evidence>
<comment type="caution">
    <text evidence="4">The sequence shown here is derived from an EMBL/GenBank/DDBJ whole genome shotgun (WGS) entry which is preliminary data.</text>
</comment>
<name>A0A168P555_MUCCL</name>
<dbReference type="AlphaFoldDB" id="A0A168P555"/>
<keyword evidence="5" id="KW-1185">Reference proteome</keyword>
<dbReference type="InterPro" id="IPR027806">
    <property type="entry name" value="HARBI1_dom"/>
</dbReference>
<gene>
    <name evidence="4" type="ORF">MUCCIDRAFT_107784</name>
</gene>
<organism evidence="4 5">
    <name type="scientific">Mucor lusitanicus CBS 277.49</name>
    <dbReference type="NCBI Taxonomy" id="747725"/>
    <lineage>
        <taxon>Eukaryota</taxon>
        <taxon>Fungi</taxon>
        <taxon>Fungi incertae sedis</taxon>
        <taxon>Mucoromycota</taxon>
        <taxon>Mucoromycotina</taxon>
        <taxon>Mucoromycetes</taxon>
        <taxon>Mucorales</taxon>
        <taxon>Mucorineae</taxon>
        <taxon>Mucoraceae</taxon>
        <taxon>Mucor</taxon>
    </lineage>
</organism>
<sequence>MACKSTATDSIGIIKTSKAQSRHTKHGHLRFGTQILFGAAGHYRSANDPGVVNQSGLLDHFDAYFENKQYVVGDSAYCKTKWCVPIGKSSKHESLTRSDVKLNYLLSRARVVSSIKNCFGALKDRFGFLEELRNGLKVGEDVDGHSR</sequence>
<proteinExistence type="predicted"/>
<accession>A0A168P555</accession>
<evidence type="ECO:0000313" key="5">
    <source>
        <dbReference type="Proteomes" id="UP000077051"/>
    </source>
</evidence>
<keyword evidence="2" id="KW-0479">Metal-binding</keyword>